<feature type="region of interest" description="Disordered" evidence="1">
    <location>
        <begin position="17"/>
        <end position="61"/>
    </location>
</feature>
<dbReference type="AntiFam" id="ANF00014">
    <property type="entry name" value="tRNA translation"/>
</dbReference>
<evidence type="ECO:0000313" key="3">
    <source>
        <dbReference type="Proteomes" id="UP000326857"/>
    </source>
</evidence>
<accession>A0A5E7ZUG8</accession>
<dbReference type="EMBL" id="CABVLI010000042">
    <property type="protein sequence ID" value="VVT22884.1"/>
    <property type="molecule type" value="Genomic_DNA"/>
</dbReference>
<protein>
    <submittedName>
        <fullName evidence="2">Uncharacterized protein</fullName>
    </submittedName>
</protein>
<proteinExistence type="predicted"/>
<reference evidence="2 3" key="1">
    <citation type="submission" date="2019-09" db="EMBL/GenBank/DDBJ databases">
        <authorList>
            <person name="Dittami M. S."/>
        </authorList>
    </citation>
    <scope>NUCLEOTIDE SEQUENCE [LARGE SCALE GENOMIC DNA]</scope>
    <source>
        <strain evidence="2">SPHINGO391</strain>
    </source>
</reference>
<organism evidence="2 3">
    <name type="scientific">Sphingomonas aurantiaca</name>
    <dbReference type="NCBI Taxonomy" id="185949"/>
    <lineage>
        <taxon>Bacteria</taxon>
        <taxon>Pseudomonadati</taxon>
        <taxon>Pseudomonadota</taxon>
        <taxon>Alphaproteobacteria</taxon>
        <taxon>Sphingomonadales</taxon>
        <taxon>Sphingomonadaceae</taxon>
        <taxon>Sphingomonas</taxon>
    </lineage>
</organism>
<dbReference type="AlphaFoldDB" id="A0A5E7ZUG8"/>
<name>A0A5E7ZUG8_9SPHN</name>
<feature type="compositionally biased region" description="Polar residues" evidence="1">
    <location>
        <begin position="31"/>
        <end position="45"/>
    </location>
</feature>
<evidence type="ECO:0000313" key="2">
    <source>
        <dbReference type="EMBL" id="VVT22884.1"/>
    </source>
</evidence>
<dbReference type="Proteomes" id="UP000326857">
    <property type="component" value="Unassembled WGS sequence"/>
</dbReference>
<gene>
    <name evidence="2" type="ORF">SPHINGO391_470419</name>
</gene>
<evidence type="ECO:0000256" key="1">
    <source>
        <dbReference type="SAM" id="MobiDB-lite"/>
    </source>
</evidence>
<sequence length="99" mass="10536">MGGMLAASEIWKGLGHPSGVARVTGLEPATSGVTGRRSNQLSYTRIPNDEPRHPEGPCGRLVKTSTLSRTIETMARVTGLEPATSGVTGRRSNQLSYTR</sequence>